<accession>A0ABW6BQU3</accession>
<proteinExistence type="predicted"/>
<reference evidence="3" key="1">
    <citation type="journal article" date="2019" name="Int. J. Syst. Evol. Microbiol.">
        <title>The Global Catalogue of Microorganisms (GCM) 10K type strain sequencing project: providing services to taxonomists for standard genome sequencing and annotation.</title>
        <authorList>
            <consortium name="The Broad Institute Genomics Platform"/>
            <consortium name="The Broad Institute Genome Sequencing Center for Infectious Disease"/>
            <person name="Wu L."/>
            <person name="Ma J."/>
        </authorList>
    </citation>
    <scope>NUCLEOTIDE SEQUENCE [LARGE SCALE GENOMIC DNA]</scope>
    <source>
        <strain evidence="3">KCTC 22814</strain>
    </source>
</reference>
<dbReference type="RefSeq" id="WP_320183513.1">
    <property type="nucleotide sequence ID" value="NZ_CP138332.1"/>
</dbReference>
<feature type="transmembrane region" description="Helical" evidence="1">
    <location>
        <begin position="161"/>
        <end position="188"/>
    </location>
</feature>
<evidence type="ECO:0000313" key="3">
    <source>
        <dbReference type="Proteomes" id="UP001597525"/>
    </source>
</evidence>
<evidence type="ECO:0000313" key="2">
    <source>
        <dbReference type="EMBL" id="MFD2970030.1"/>
    </source>
</evidence>
<dbReference type="EMBL" id="JBHUPB010000015">
    <property type="protein sequence ID" value="MFD2970030.1"/>
    <property type="molecule type" value="Genomic_DNA"/>
</dbReference>
<gene>
    <name evidence="2" type="ORF">ACFS7Y_21750</name>
</gene>
<keyword evidence="1" id="KW-0812">Transmembrane</keyword>
<keyword evidence="1" id="KW-1133">Transmembrane helix</keyword>
<feature type="transmembrane region" description="Helical" evidence="1">
    <location>
        <begin position="119"/>
        <end position="136"/>
    </location>
</feature>
<name>A0ABW6BQU3_9SPHI</name>
<protein>
    <submittedName>
        <fullName evidence="2">DoxX family protein</fullName>
    </submittedName>
</protein>
<sequence>MEKKTSIKPQLWDLTLLSVRYLLAAVFISYGVSKLFGLQFGNLTDTEMGTALRDLSLFKVAWYLFEDRLFSCFVGISQITAALLLLFRRTFIIGVAILIPILLNILVIDIMIMPKALKIGFIFRLTFYLVLCGLILHRERAKLYAVWNIVTKTNKFKPYRIWMYCSIPLLMVIIECTHVVIKWCYLFVKHYIS</sequence>
<feature type="transmembrane region" description="Helical" evidence="1">
    <location>
        <begin position="91"/>
        <end position="113"/>
    </location>
</feature>
<dbReference type="Proteomes" id="UP001597525">
    <property type="component" value="Unassembled WGS sequence"/>
</dbReference>
<feature type="transmembrane region" description="Helical" evidence="1">
    <location>
        <begin position="21"/>
        <end position="40"/>
    </location>
</feature>
<keyword evidence="1" id="KW-0472">Membrane</keyword>
<keyword evidence="3" id="KW-1185">Reference proteome</keyword>
<organism evidence="2 3">
    <name type="scientific">Sphingobacterium bambusae</name>
    <dbReference type="NCBI Taxonomy" id="662858"/>
    <lineage>
        <taxon>Bacteria</taxon>
        <taxon>Pseudomonadati</taxon>
        <taxon>Bacteroidota</taxon>
        <taxon>Sphingobacteriia</taxon>
        <taxon>Sphingobacteriales</taxon>
        <taxon>Sphingobacteriaceae</taxon>
        <taxon>Sphingobacterium</taxon>
    </lineage>
</organism>
<evidence type="ECO:0000256" key="1">
    <source>
        <dbReference type="SAM" id="Phobius"/>
    </source>
</evidence>
<feature type="transmembrane region" description="Helical" evidence="1">
    <location>
        <begin position="60"/>
        <end position="84"/>
    </location>
</feature>
<comment type="caution">
    <text evidence="2">The sequence shown here is derived from an EMBL/GenBank/DDBJ whole genome shotgun (WGS) entry which is preliminary data.</text>
</comment>